<dbReference type="GO" id="GO:0071788">
    <property type="term" value="P:endoplasmic reticulum tubular network maintenance"/>
    <property type="evidence" value="ECO:0007669"/>
    <property type="project" value="UniProtKB-UniRule"/>
</dbReference>
<comment type="subcellular location">
    <subcellularLocation>
        <location evidence="2">Endoplasmic reticulum membrane</location>
        <topology evidence="2">Multi-pass membrane protein</topology>
    </subcellularLocation>
</comment>
<comment type="function">
    <text evidence="2">Plays a role in determining ER morphology.</text>
</comment>
<feature type="region of interest" description="Disordered" evidence="4">
    <location>
        <begin position="140"/>
        <end position="209"/>
    </location>
</feature>
<evidence type="ECO:0000259" key="5">
    <source>
        <dbReference type="Pfam" id="PF10058"/>
    </source>
</evidence>
<evidence type="ECO:0000256" key="3">
    <source>
        <dbReference type="SAM" id="Coils"/>
    </source>
</evidence>
<dbReference type="GO" id="GO:0008270">
    <property type="term" value="F:zinc ion binding"/>
    <property type="evidence" value="ECO:0007669"/>
    <property type="project" value="UniProtKB-KW"/>
</dbReference>
<accession>A0A8J1UDJ7</accession>
<evidence type="ECO:0000256" key="1">
    <source>
        <dbReference type="ARBA" id="ARBA00009940"/>
    </source>
</evidence>
<evidence type="ECO:0000313" key="7">
    <source>
        <dbReference type="Proteomes" id="UP000749559"/>
    </source>
</evidence>
<dbReference type="Pfam" id="PF10058">
    <property type="entry name" value="Zn_ribbon_10"/>
    <property type="match status" value="1"/>
</dbReference>
<feature type="region of interest" description="Disordered" evidence="4">
    <location>
        <begin position="305"/>
        <end position="399"/>
    </location>
</feature>
<dbReference type="OrthoDB" id="1725934at2759"/>
<dbReference type="Proteomes" id="UP000749559">
    <property type="component" value="Unassembled WGS sequence"/>
</dbReference>
<feature type="coiled-coil region" evidence="3">
    <location>
        <begin position="102"/>
        <end position="129"/>
    </location>
</feature>
<protein>
    <recommendedName>
        <fullName evidence="2">Endoplasmic reticulum junction formation protein lunapark</fullName>
    </recommendedName>
</protein>
<evidence type="ECO:0000313" key="6">
    <source>
        <dbReference type="EMBL" id="CAH1773445.1"/>
    </source>
</evidence>
<keyword evidence="2" id="KW-0862">Zinc</keyword>
<keyword evidence="2" id="KW-0479">Metal-binding</keyword>
<dbReference type="GO" id="GO:1903373">
    <property type="term" value="P:positive regulation of endoplasmic reticulum tubular network organization"/>
    <property type="evidence" value="ECO:0007669"/>
    <property type="project" value="UniProtKB-UniRule"/>
</dbReference>
<comment type="caution">
    <text evidence="6">The sequence shown here is derived from an EMBL/GenBank/DDBJ whole genome shotgun (WGS) entry which is preliminary data.</text>
</comment>
<keyword evidence="2" id="KW-0812">Transmembrane</keyword>
<comment type="similarity">
    <text evidence="1 2">Belongs to the lunapark family.</text>
</comment>
<name>A0A8J1UDJ7_OWEFU</name>
<dbReference type="PANTHER" id="PTHR22166">
    <property type="entry name" value="ENDOPLASMIC RETICULUM JUNCTION FORMATION PROTEIN LUNAPARK"/>
    <property type="match status" value="1"/>
</dbReference>
<feature type="coiled-coil region" evidence="3">
    <location>
        <begin position="11"/>
        <end position="41"/>
    </location>
</feature>
<dbReference type="GO" id="GO:0098826">
    <property type="term" value="C:endoplasmic reticulum tubular network membrane"/>
    <property type="evidence" value="ECO:0007669"/>
    <property type="project" value="UniProtKB-UniRule"/>
</dbReference>
<feature type="domain" description="Lunapark zinc ribbon" evidence="5">
    <location>
        <begin position="249"/>
        <end position="297"/>
    </location>
</feature>
<dbReference type="InterPro" id="IPR019273">
    <property type="entry name" value="Lunapark_Znf"/>
</dbReference>
<dbReference type="AlphaFoldDB" id="A0A8J1UDJ7"/>
<dbReference type="PANTHER" id="PTHR22166:SF12">
    <property type="entry name" value="ENDOPLASMIC RETICULUM JUNCTION FORMATION PROTEIN LUNAPARK"/>
    <property type="match status" value="1"/>
</dbReference>
<keyword evidence="3" id="KW-0175">Coiled coil</keyword>
<evidence type="ECO:0000256" key="4">
    <source>
        <dbReference type="SAM" id="MobiDB-lite"/>
    </source>
</evidence>
<reference evidence="6" key="1">
    <citation type="submission" date="2022-03" db="EMBL/GenBank/DDBJ databases">
        <authorList>
            <person name="Martin C."/>
        </authorList>
    </citation>
    <scope>NUCLEOTIDE SEQUENCE</scope>
</reference>
<keyword evidence="2" id="KW-0863">Zinc-finger</keyword>
<sequence>MGAIISRWRKKKSTVEELEGLEEEIESLQKVKQQNLDLQKKIIGTLLLYSIVGYIIAGLLFYFYYMPERWQDKLLYSTPLLTFPLIIWLLKRIFHWYFVKRISKNESALEELKDRKKQMLNEVMEKETYKKAKEILEKFDPENYKKLEPPPGATPMRTPQGQEIRQRSAASRGAPNATPSQPPKDTKATPGPSTGPPGTPMSQANMSQQRGPLYDAKDTYACKRISCKSRPPGPPMPRPILPRECSTADKLIEYLLGDGPQNRYALICKQCHSHNGMALKEEFEYLSFRCCYCYVYNAAKKQRPQAPQISSPAPSQVSAPNRGNSIPRDQPGSTDLKEQDKVEGQESGRVTPDSTSKDTQESTDQQEVKSSSCDTNSKVSQAIKDKRSFSSDESESSEL</sequence>
<proteinExistence type="inferred from homology"/>
<evidence type="ECO:0000256" key="2">
    <source>
        <dbReference type="RuleBase" id="RU367073"/>
    </source>
</evidence>
<gene>
    <name evidence="6" type="ORF">OFUS_LOCUS1042</name>
</gene>
<keyword evidence="2" id="KW-0256">Endoplasmic reticulum</keyword>
<feature type="compositionally biased region" description="Low complexity" evidence="4">
    <location>
        <begin position="305"/>
        <end position="320"/>
    </location>
</feature>
<dbReference type="EMBL" id="CAIIXF020000001">
    <property type="protein sequence ID" value="CAH1773445.1"/>
    <property type="molecule type" value="Genomic_DNA"/>
</dbReference>
<keyword evidence="7" id="KW-1185">Reference proteome</keyword>
<comment type="domain">
    <text evidence="2">The C4-type zinc finger motif is necessary both for its ER three-way tubular junction localization and formation.</text>
</comment>
<keyword evidence="2" id="KW-0472">Membrane</keyword>
<feature type="transmembrane region" description="Helical" evidence="2">
    <location>
        <begin position="76"/>
        <end position="94"/>
    </location>
</feature>
<dbReference type="InterPro" id="IPR040115">
    <property type="entry name" value="Lnp"/>
</dbReference>
<organism evidence="6 7">
    <name type="scientific">Owenia fusiformis</name>
    <name type="common">Polychaete worm</name>
    <dbReference type="NCBI Taxonomy" id="6347"/>
    <lineage>
        <taxon>Eukaryota</taxon>
        <taxon>Metazoa</taxon>
        <taxon>Spiralia</taxon>
        <taxon>Lophotrochozoa</taxon>
        <taxon>Annelida</taxon>
        <taxon>Polychaeta</taxon>
        <taxon>Sedentaria</taxon>
        <taxon>Canalipalpata</taxon>
        <taxon>Sabellida</taxon>
        <taxon>Oweniida</taxon>
        <taxon>Oweniidae</taxon>
        <taxon>Owenia</taxon>
    </lineage>
</organism>
<keyword evidence="2" id="KW-1133">Transmembrane helix</keyword>
<feature type="transmembrane region" description="Helical" evidence="2">
    <location>
        <begin position="42"/>
        <end position="64"/>
    </location>
</feature>
<feature type="compositionally biased region" description="Basic and acidic residues" evidence="4">
    <location>
        <begin position="335"/>
        <end position="346"/>
    </location>
</feature>
<feature type="compositionally biased region" description="Polar residues" evidence="4">
    <location>
        <begin position="362"/>
        <end position="380"/>
    </location>
</feature>